<evidence type="ECO:0000313" key="6">
    <source>
        <dbReference type="EMBL" id="ANF59603.1"/>
    </source>
</evidence>
<protein>
    <submittedName>
        <fullName evidence="6">AraC family transcriptional regulator</fullName>
    </submittedName>
</protein>
<dbReference type="GO" id="GO:0003700">
    <property type="term" value="F:DNA-binding transcription factor activity"/>
    <property type="evidence" value="ECO:0007669"/>
    <property type="project" value="InterPro"/>
</dbReference>
<dbReference type="STRING" id="376489.A5892_10125"/>
<dbReference type="Proteomes" id="UP000077875">
    <property type="component" value="Chromosome"/>
</dbReference>
<dbReference type="InterPro" id="IPR020449">
    <property type="entry name" value="Tscrpt_reg_AraC-type_HTH"/>
</dbReference>
<keyword evidence="4" id="KW-0804">Transcription</keyword>
<keyword evidence="2" id="KW-0238">DNA-binding</keyword>
<evidence type="ECO:0000256" key="2">
    <source>
        <dbReference type="ARBA" id="ARBA00023125"/>
    </source>
</evidence>
<dbReference type="InterPro" id="IPR050204">
    <property type="entry name" value="AraC_XylS_family_regulators"/>
</dbReference>
<accession>A0A172YK51</accession>
<evidence type="ECO:0000256" key="1">
    <source>
        <dbReference type="ARBA" id="ARBA00023015"/>
    </source>
</evidence>
<feature type="domain" description="HTH araC/xylS-type" evidence="5">
    <location>
        <begin position="180"/>
        <end position="279"/>
    </location>
</feature>
<dbReference type="InterPro" id="IPR003313">
    <property type="entry name" value="AraC-bd"/>
</dbReference>
<organism evidence="6 7">
    <name type="scientific">Halotalea alkalilenta</name>
    <dbReference type="NCBI Taxonomy" id="376489"/>
    <lineage>
        <taxon>Bacteria</taxon>
        <taxon>Pseudomonadati</taxon>
        <taxon>Pseudomonadota</taxon>
        <taxon>Gammaproteobacteria</taxon>
        <taxon>Oceanospirillales</taxon>
        <taxon>Halomonadaceae</taxon>
        <taxon>Halotalea</taxon>
    </lineage>
</organism>
<evidence type="ECO:0000256" key="4">
    <source>
        <dbReference type="ARBA" id="ARBA00023163"/>
    </source>
</evidence>
<name>A0A172YK51_9GAMM</name>
<dbReference type="Gene3D" id="1.10.10.60">
    <property type="entry name" value="Homeodomain-like"/>
    <property type="match status" value="2"/>
</dbReference>
<keyword evidence="1" id="KW-0805">Transcription regulation</keyword>
<keyword evidence="3" id="KW-0010">Activator</keyword>
<dbReference type="SUPFAM" id="SSF46689">
    <property type="entry name" value="Homeodomain-like"/>
    <property type="match status" value="2"/>
</dbReference>
<sequence length="279" mass="30767">MTSRPNCAAQRSDTQAFWRDPVLPFAESRRACQSRACYKRHHHPTFSIGAVDGGTSVFTGAANGPVSLSPGTLVYVPASRVHACNPAPDTAWSYQMLHLDAAWLQAIRREYTRTDAMEDEPVRIVTAPAVYARFCRLNALLFEEGDPIEKEAALIEFVGDYDTEQGLSIEGPVVPSDLAKQIRPALDHLYASPTASATLDELAGLAGMSRYQVIRAFRAVTGMTPHAWQLNHRVNLARDWIRSGDRLADIALHLGFADQAHFQRVFKAHAGVTPGRFRA</sequence>
<dbReference type="Pfam" id="PF02311">
    <property type="entry name" value="AraC_binding"/>
    <property type="match status" value="1"/>
</dbReference>
<dbReference type="InterPro" id="IPR009057">
    <property type="entry name" value="Homeodomain-like_sf"/>
</dbReference>
<dbReference type="Pfam" id="PF12833">
    <property type="entry name" value="HTH_18"/>
    <property type="match status" value="1"/>
</dbReference>
<dbReference type="PANTHER" id="PTHR46796">
    <property type="entry name" value="HTH-TYPE TRANSCRIPTIONAL ACTIVATOR RHAS-RELATED"/>
    <property type="match status" value="1"/>
</dbReference>
<evidence type="ECO:0000256" key="3">
    <source>
        <dbReference type="ARBA" id="ARBA00023159"/>
    </source>
</evidence>
<evidence type="ECO:0000259" key="5">
    <source>
        <dbReference type="PROSITE" id="PS01124"/>
    </source>
</evidence>
<dbReference type="PANTHER" id="PTHR46796:SF2">
    <property type="entry name" value="TRANSCRIPTIONAL REGULATORY PROTEIN"/>
    <property type="match status" value="1"/>
</dbReference>
<dbReference type="EMBL" id="CP015243">
    <property type="protein sequence ID" value="ANF59603.1"/>
    <property type="molecule type" value="Genomic_DNA"/>
</dbReference>
<reference evidence="6 7" key="1">
    <citation type="submission" date="2016-04" db="EMBL/GenBank/DDBJ databases">
        <title>Complete Genome Sequence of Halotalea alkalilenta IHB B 13600.</title>
        <authorList>
            <person name="Swarnkar M.K."/>
            <person name="Sharma A."/>
            <person name="Kaushal K."/>
            <person name="Soni R."/>
            <person name="Rana S."/>
            <person name="Singh A.K."/>
            <person name="Gulati A."/>
        </authorList>
    </citation>
    <scope>NUCLEOTIDE SEQUENCE [LARGE SCALE GENOMIC DNA]</scope>
    <source>
        <strain evidence="6 7">IHB B 13600</strain>
    </source>
</reference>
<dbReference type="GO" id="GO:0043565">
    <property type="term" value="F:sequence-specific DNA binding"/>
    <property type="evidence" value="ECO:0007669"/>
    <property type="project" value="InterPro"/>
</dbReference>
<evidence type="ECO:0000313" key="7">
    <source>
        <dbReference type="Proteomes" id="UP000077875"/>
    </source>
</evidence>
<dbReference type="KEGG" id="haa:A5892_10125"/>
<dbReference type="SUPFAM" id="SSF51215">
    <property type="entry name" value="Regulatory protein AraC"/>
    <property type="match status" value="1"/>
</dbReference>
<dbReference type="InterPro" id="IPR018060">
    <property type="entry name" value="HTH_AraC"/>
</dbReference>
<dbReference type="InterPro" id="IPR018062">
    <property type="entry name" value="HTH_AraC-typ_CS"/>
</dbReference>
<dbReference type="PROSITE" id="PS00041">
    <property type="entry name" value="HTH_ARAC_FAMILY_1"/>
    <property type="match status" value="1"/>
</dbReference>
<dbReference type="PRINTS" id="PR00032">
    <property type="entry name" value="HTHARAC"/>
</dbReference>
<keyword evidence="7" id="KW-1185">Reference proteome</keyword>
<proteinExistence type="predicted"/>
<dbReference type="AlphaFoldDB" id="A0A172YK51"/>
<dbReference type="PROSITE" id="PS01124">
    <property type="entry name" value="HTH_ARAC_FAMILY_2"/>
    <property type="match status" value="1"/>
</dbReference>
<dbReference type="InterPro" id="IPR037923">
    <property type="entry name" value="HTH-like"/>
</dbReference>
<dbReference type="SMART" id="SM00342">
    <property type="entry name" value="HTH_ARAC"/>
    <property type="match status" value="1"/>
</dbReference>
<gene>
    <name evidence="6" type="ORF">A5892_10125</name>
</gene>